<dbReference type="GO" id="GO:0050660">
    <property type="term" value="F:flavin adenine dinucleotide binding"/>
    <property type="evidence" value="ECO:0007669"/>
    <property type="project" value="TreeGrafter"/>
</dbReference>
<dbReference type="PANTHER" id="PTHR43539:SF78">
    <property type="entry name" value="FLAVIN-CONTAINING MONOOXYGENASE"/>
    <property type="match status" value="1"/>
</dbReference>
<keyword evidence="1" id="KW-0560">Oxidoreductase</keyword>
<keyword evidence="2" id="KW-0503">Monooxygenase</keyword>
<dbReference type="PANTHER" id="PTHR43539">
    <property type="entry name" value="FLAVIN-BINDING MONOOXYGENASE-LIKE PROTEIN (AFU_ORTHOLOGUE AFUA_4G09220)"/>
    <property type="match status" value="1"/>
</dbReference>
<dbReference type="InterPro" id="IPR050982">
    <property type="entry name" value="Auxin_biosynth/cation_transpt"/>
</dbReference>
<dbReference type="RefSeq" id="WP_157044000.1">
    <property type="nucleotide sequence ID" value="NZ_HG764815.1"/>
</dbReference>
<evidence type="ECO:0000256" key="1">
    <source>
        <dbReference type="ARBA" id="ARBA00023002"/>
    </source>
</evidence>
<accession>W6K0C7</accession>
<dbReference type="STRING" id="1193182.BN11_650031"/>
<dbReference type="SUPFAM" id="SSF51905">
    <property type="entry name" value="FAD/NAD(P)-binding domain"/>
    <property type="match status" value="2"/>
</dbReference>
<evidence type="ECO:0000313" key="2">
    <source>
        <dbReference type="EMBL" id="CCH75358.1"/>
    </source>
</evidence>
<dbReference type="PRINTS" id="PR00368">
    <property type="entry name" value="FADPNR"/>
</dbReference>
<proteinExistence type="predicted"/>
<comment type="caution">
    <text evidence="2">The sequence shown here is derived from an EMBL/GenBank/DDBJ whole genome shotgun (WGS) entry which is preliminary data.</text>
</comment>
<dbReference type="Pfam" id="PF13738">
    <property type="entry name" value="Pyr_redox_3"/>
    <property type="match status" value="1"/>
</dbReference>
<evidence type="ECO:0000313" key="3">
    <source>
        <dbReference type="Proteomes" id="UP000035763"/>
    </source>
</evidence>
<dbReference type="InterPro" id="IPR036188">
    <property type="entry name" value="FAD/NAD-bd_sf"/>
</dbReference>
<dbReference type="PRINTS" id="PR00469">
    <property type="entry name" value="PNDRDTASEII"/>
</dbReference>
<gene>
    <name evidence="2" type="ORF">BN11_650031</name>
</gene>
<dbReference type="AlphaFoldDB" id="W6K0C7"/>
<dbReference type="OrthoDB" id="9808049at2"/>
<protein>
    <submittedName>
        <fullName evidence="2">Putative monooxygenase</fullName>
    </submittedName>
</protein>
<dbReference type="GO" id="GO:0005829">
    <property type="term" value="C:cytosol"/>
    <property type="evidence" value="ECO:0007669"/>
    <property type="project" value="TreeGrafter"/>
</dbReference>
<dbReference type="GO" id="GO:0004497">
    <property type="term" value="F:monooxygenase activity"/>
    <property type="evidence" value="ECO:0007669"/>
    <property type="project" value="UniProtKB-KW"/>
</dbReference>
<organism evidence="2 3">
    <name type="scientific">Nostocoides australiense Ben110</name>
    <dbReference type="NCBI Taxonomy" id="1193182"/>
    <lineage>
        <taxon>Bacteria</taxon>
        <taxon>Bacillati</taxon>
        <taxon>Actinomycetota</taxon>
        <taxon>Actinomycetes</taxon>
        <taxon>Micrococcales</taxon>
        <taxon>Intrasporangiaceae</taxon>
        <taxon>Nostocoides</taxon>
    </lineage>
</organism>
<name>W6K0C7_9MICO</name>
<sequence>MAAQERIIILGAGPAGLATAGALAMRGIQATVLERAGDVGESWRRHYDRLHLHTTRRLSGLPGVEIPAAYGQWVSREDLVRYLEGYRDHHRIDVRTGVDVVAVEHGSDFDGAPWVVLDAGGGRWLADHVVVATGYNHTPVAPSWPGQDGFTGEVIHASAYRNPGPFIGRSALVVGTGNTGCEIAQDLAEHAVSPVWLSYRTAPHILRRTTGPVPQQWTGVAVRRLPPRVVDRLGAVVERISMPDLTAYGLPLPQADLYSRVDDASIPVQDVGIVAAIRNRSVLPVPTIERFEAAQVVLVDGQRLRPDVVIVAAGYSRGLEPMLGALGVLRADRCPVVHGAHNPPGAAGLWFNGFTNPISGMLREIAMDAKAIAAAIIAE</sequence>
<dbReference type="EMBL" id="CAJA01000491">
    <property type="protein sequence ID" value="CCH75358.1"/>
    <property type="molecule type" value="Genomic_DNA"/>
</dbReference>
<dbReference type="Gene3D" id="3.50.50.60">
    <property type="entry name" value="FAD/NAD(P)-binding domain"/>
    <property type="match status" value="1"/>
</dbReference>
<reference evidence="2 3" key="1">
    <citation type="journal article" date="2013" name="ISME J.">
        <title>A metabolic model for members of the genus Tetrasphaera involved in enhanced biological phosphorus removal.</title>
        <authorList>
            <person name="Kristiansen R."/>
            <person name="Nguyen H.T.T."/>
            <person name="Saunders A.M."/>
            <person name="Nielsen J.L."/>
            <person name="Wimmer R."/>
            <person name="Le V.Q."/>
            <person name="McIlroy S.J."/>
            <person name="Petrovski S."/>
            <person name="Seviour R.J."/>
            <person name="Calteau A."/>
            <person name="Nielsen K.L."/>
            <person name="Nielsen P.H."/>
        </authorList>
    </citation>
    <scope>NUCLEOTIDE SEQUENCE [LARGE SCALE GENOMIC DNA]</scope>
    <source>
        <strain evidence="2 3">Ben110</strain>
    </source>
</reference>
<keyword evidence="3" id="KW-1185">Reference proteome</keyword>
<dbReference type="Proteomes" id="UP000035763">
    <property type="component" value="Unassembled WGS sequence"/>
</dbReference>